<dbReference type="RefSeq" id="WP_251971089.1">
    <property type="nucleotide sequence ID" value="NZ_AP025730.1"/>
</dbReference>
<dbReference type="InterPro" id="IPR037063">
    <property type="entry name" value="PHb_sf"/>
</dbReference>
<accession>A0ABM7YTF9</accession>
<sequence>MGLISGLMGNAASADLGKLREQYSQLFAEGETLEAGFVVIRETFLFTNRRLILVDVQGVTGSKVAYLSIPYGKITKYSVETAGMFELDADLKIWVGSDPEPIACRFSRQVDVYALQRVLAQHA</sequence>
<evidence type="ECO:0000259" key="1">
    <source>
        <dbReference type="Pfam" id="PF08000"/>
    </source>
</evidence>
<dbReference type="SUPFAM" id="SSF50729">
    <property type="entry name" value="PH domain-like"/>
    <property type="match status" value="1"/>
</dbReference>
<dbReference type="InterPro" id="IPR012544">
    <property type="entry name" value="PHb"/>
</dbReference>
<dbReference type="PANTHER" id="PTHR35796:SF3">
    <property type="entry name" value="BHLH DOMAIN-CONTAINING PROTEIN"/>
    <property type="match status" value="1"/>
</dbReference>
<proteinExistence type="predicted"/>
<dbReference type="PANTHER" id="PTHR35796">
    <property type="entry name" value="HYPOTHETICAL CYTOSOLIC PROTEIN"/>
    <property type="match status" value="1"/>
</dbReference>
<dbReference type="Pfam" id="PF08000">
    <property type="entry name" value="bPH_1"/>
    <property type="match status" value="1"/>
</dbReference>
<dbReference type="Proteomes" id="UP001057498">
    <property type="component" value="Chromosome"/>
</dbReference>
<dbReference type="Gene3D" id="2.30.29.50">
    <property type="entry name" value="Bacterial Pleckstrin homology domain"/>
    <property type="match status" value="1"/>
</dbReference>
<gene>
    <name evidence="2" type="ORF">CATMQ487_49120</name>
</gene>
<evidence type="ECO:0000313" key="2">
    <source>
        <dbReference type="EMBL" id="BDI07942.1"/>
    </source>
</evidence>
<dbReference type="EMBL" id="AP025730">
    <property type="protein sequence ID" value="BDI07942.1"/>
    <property type="molecule type" value="Genomic_DNA"/>
</dbReference>
<protein>
    <recommendedName>
        <fullName evidence="1">Bacterial Pleckstrin homology domain-containing protein</fullName>
    </recommendedName>
</protein>
<name>A0ABM7YTF9_9BURK</name>
<reference evidence="2" key="1">
    <citation type="submission" date="2022-04" db="EMBL/GenBank/DDBJ databases">
        <title>Whole genome sequence of Sphaerotilus sp. FB-5.</title>
        <authorList>
            <person name="Takeda M."/>
            <person name="Narihara S."/>
            <person name="Akimoto M."/>
            <person name="Akimoto R."/>
            <person name="Nishiyashiki S."/>
            <person name="Murakami T."/>
        </authorList>
    </citation>
    <scope>NUCLEOTIDE SEQUENCE</scope>
    <source>
        <strain evidence="2">FB-5</strain>
    </source>
</reference>
<dbReference type="CDD" id="cd13225">
    <property type="entry name" value="PH-like_bacteria"/>
    <property type="match status" value="1"/>
</dbReference>
<keyword evidence="3" id="KW-1185">Reference proteome</keyword>
<evidence type="ECO:0000313" key="3">
    <source>
        <dbReference type="Proteomes" id="UP001057498"/>
    </source>
</evidence>
<organism evidence="2 3">
    <name type="scientific">Sphaerotilus microaerophilus</name>
    <dbReference type="NCBI Taxonomy" id="2914710"/>
    <lineage>
        <taxon>Bacteria</taxon>
        <taxon>Pseudomonadati</taxon>
        <taxon>Pseudomonadota</taxon>
        <taxon>Betaproteobacteria</taxon>
        <taxon>Burkholderiales</taxon>
        <taxon>Sphaerotilaceae</taxon>
        <taxon>Sphaerotilus</taxon>
    </lineage>
</organism>
<feature type="domain" description="Bacterial Pleckstrin homology" evidence="1">
    <location>
        <begin position="2"/>
        <end position="122"/>
    </location>
</feature>